<accession>A0A367KVG5</accession>
<dbReference type="AlphaFoldDB" id="A0A367KVG5"/>
<proteinExistence type="predicted"/>
<sequence length="166" mass="18973">MVKYLVRHQSQFHARVPNASEASFTEKYLMPVIRRVLLQNASKGSMYAIFDKQNKDRKKPVKRPDTTSKYQSEDGFTKLMKQMKGSVDEQLCLGVQNPLSLGLLVEGFDCTLFQMMLLADGVYMPIAITRFFLVKESHHLVHLPSIVKAFYFVKVLIVNKLTITTA</sequence>
<dbReference type="EMBL" id="PJQM01000207">
    <property type="protein sequence ID" value="RCI06198.1"/>
    <property type="molecule type" value="Genomic_DNA"/>
</dbReference>
<protein>
    <submittedName>
        <fullName evidence="1">Uncharacterized protein</fullName>
    </submittedName>
</protein>
<dbReference type="OrthoDB" id="2281761at2759"/>
<organism evidence="1 2">
    <name type="scientific">Rhizopus stolonifer</name>
    <name type="common">Rhizopus nigricans</name>
    <dbReference type="NCBI Taxonomy" id="4846"/>
    <lineage>
        <taxon>Eukaryota</taxon>
        <taxon>Fungi</taxon>
        <taxon>Fungi incertae sedis</taxon>
        <taxon>Mucoromycota</taxon>
        <taxon>Mucoromycotina</taxon>
        <taxon>Mucoromycetes</taxon>
        <taxon>Mucorales</taxon>
        <taxon>Mucorineae</taxon>
        <taxon>Rhizopodaceae</taxon>
        <taxon>Rhizopus</taxon>
    </lineage>
</organism>
<evidence type="ECO:0000313" key="1">
    <source>
        <dbReference type="EMBL" id="RCI06198.1"/>
    </source>
</evidence>
<evidence type="ECO:0000313" key="2">
    <source>
        <dbReference type="Proteomes" id="UP000253551"/>
    </source>
</evidence>
<reference evidence="1 2" key="1">
    <citation type="journal article" date="2018" name="G3 (Bethesda)">
        <title>Phylogenetic and Phylogenomic Definition of Rhizopus Species.</title>
        <authorList>
            <person name="Gryganskyi A.P."/>
            <person name="Golan J."/>
            <person name="Dolatabadi S."/>
            <person name="Mondo S."/>
            <person name="Robb S."/>
            <person name="Idnurm A."/>
            <person name="Muszewska A."/>
            <person name="Steczkiewicz K."/>
            <person name="Masonjones S."/>
            <person name="Liao H.L."/>
            <person name="Gajdeczka M.T."/>
            <person name="Anike F."/>
            <person name="Vuek A."/>
            <person name="Anishchenko I.M."/>
            <person name="Voigt K."/>
            <person name="de Hoog G.S."/>
            <person name="Smith M.E."/>
            <person name="Heitman J."/>
            <person name="Vilgalys R."/>
            <person name="Stajich J.E."/>
        </authorList>
    </citation>
    <scope>NUCLEOTIDE SEQUENCE [LARGE SCALE GENOMIC DNA]</scope>
    <source>
        <strain evidence="1 2">LSU 92-RS-03</strain>
    </source>
</reference>
<name>A0A367KVG5_RHIST</name>
<gene>
    <name evidence="1" type="ORF">CU098_008352</name>
</gene>
<dbReference type="Proteomes" id="UP000253551">
    <property type="component" value="Unassembled WGS sequence"/>
</dbReference>
<keyword evidence="2" id="KW-1185">Reference proteome</keyword>
<comment type="caution">
    <text evidence="1">The sequence shown here is derived from an EMBL/GenBank/DDBJ whole genome shotgun (WGS) entry which is preliminary data.</text>
</comment>